<gene>
    <name evidence="1" type="ORF">ACEZ3G_00135</name>
</gene>
<evidence type="ECO:0000313" key="2">
    <source>
        <dbReference type="Proteomes" id="UP001595191"/>
    </source>
</evidence>
<dbReference type="EMBL" id="JBHFPV010000001">
    <property type="protein sequence ID" value="MFH6601865.1"/>
    <property type="molecule type" value="Genomic_DNA"/>
</dbReference>
<comment type="caution">
    <text evidence="1">The sequence shown here is derived from an EMBL/GenBank/DDBJ whole genome shotgun (WGS) entry which is preliminary data.</text>
</comment>
<sequence>MIIESDESSGEDNEKEVEIIKSYMEKARPFQNSGLTLRDLAQQLRIPPKQLSQIINKQLDQNFIDFVNSYRLGMAKERLLKPRDDKETILEVMYEVGFNSKSSFNTLFKAKTGKTPTEFKKSGTKFYL</sequence>
<evidence type="ECO:0000313" key="1">
    <source>
        <dbReference type="EMBL" id="MFH6601865.1"/>
    </source>
</evidence>
<organism evidence="1 2">
    <name type="scientific">Meishania litoralis</name>
    <dbReference type="NCBI Taxonomy" id="3434685"/>
    <lineage>
        <taxon>Bacteria</taxon>
        <taxon>Pseudomonadati</taxon>
        <taxon>Bacteroidota</taxon>
        <taxon>Flavobacteriia</taxon>
        <taxon>Flavobacteriales</taxon>
        <taxon>Flavobacteriaceae</taxon>
        <taxon>Meishania</taxon>
    </lineage>
</organism>
<name>A0ACC7LFG3_9FLAO</name>
<proteinExistence type="predicted"/>
<accession>A0ACC7LFG3</accession>
<dbReference type="Proteomes" id="UP001595191">
    <property type="component" value="Unassembled WGS sequence"/>
</dbReference>
<keyword evidence="2" id="KW-1185">Reference proteome</keyword>
<protein>
    <submittedName>
        <fullName evidence="1">Helix-turn-helix domain-containing protein</fullName>
    </submittedName>
</protein>
<reference evidence="1" key="1">
    <citation type="submission" date="2024-09" db="EMBL/GenBank/DDBJ databases">
        <authorList>
            <person name="Liu J."/>
        </authorList>
    </citation>
    <scope>NUCLEOTIDE SEQUENCE</scope>
    <source>
        <strain evidence="1">NBU2967</strain>
    </source>
</reference>